<keyword evidence="2" id="KW-1185">Reference proteome</keyword>
<evidence type="ECO:0000313" key="1">
    <source>
        <dbReference type="EMBL" id="KAG7849584.1"/>
    </source>
</evidence>
<name>A0ABQ7RWW6_PICAN</name>
<sequence length="297" mass="32949">MYNPYANPQELPKQEPFGTASNAQQFQSQAYMNANHHAPRAQAANINTFFNDPAAQMGLQFSQSAFNASHHVQPVRAEQATAHSIPLQEQNVDKTAAVDRRLAERRDVRHPYRRRQRPRPVHPADVVCVVCAAVGRLQRDQRHVPSTAARLRHNKNTGFLPDGYLSDQDLVLRAGREPEKQKALGPRQLQWLQIHLHLGADAHKEPAQLEDPHLHGLPGQHLLARLLSDEVSQIRRSAERPGRKQPVLRSKTDPHPVPVCVLVCGAGDHGLGDGLSLLLPQHGRDAGFYPAGQGKSP</sequence>
<proteinExistence type="predicted"/>
<dbReference type="EMBL" id="JAHLVD010000006">
    <property type="protein sequence ID" value="KAG7849584.1"/>
    <property type="molecule type" value="Genomic_DNA"/>
</dbReference>
<protein>
    <submittedName>
        <fullName evidence="1">Uncharacterized protein</fullName>
    </submittedName>
</protein>
<evidence type="ECO:0000313" key="2">
    <source>
        <dbReference type="Proteomes" id="UP001197328"/>
    </source>
</evidence>
<organism evidence="1 2">
    <name type="scientific">Pichia angusta</name>
    <name type="common">Yeast</name>
    <name type="synonym">Hansenula polymorpha</name>
    <dbReference type="NCBI Taxonomy" id="870730"/>
    <lineage>
        <taxon>Eukaryota</taxon>
        <taxon>Fungi</taxon>
        <taxon>Dikarya</taxon>
        <taxon>Ascomycota</taxon>
        <taxon>Saccharomycotina</taxon>
        <taxon>Pichiomycetes</taxon>
        <taxon>Pichiales</taxon>
        <taxon>Pichiaceae</taxon>
        <taxon>Ogataea</taxon>
    </lineage>
</organism>
<dbReference type="Proteomes" id="UP001197328">
    <property type="component" value="Unassembled WGS sequence"/>
</dbReference>
<gene>
    <name evidence="1" type="ORF">KL940_002614</name>
</gene>
<reference evidence="1 2" key="1">
    <citation type="journal article" date="2021" name="G3 (Bethesda)">
        <title>Genomic diversity, chromosomal rearrangements, and interspecies hybridization in the ogataea polymorpha species complex.</title>
        <authorList>
            <person name="Hanson S.J."/>
            <person name="Cinneide E.O."/>
            <person name="Salzberg L.I."/>
            <person name="Wolfe K.H."/>
            <person name="McGowan J."/>
            <person name="Fitzpatrick D.A."/>
            <person name="Matlin K."/>
        </authorList>
    </citation>
    <scope>NUCLEOTIDE SEQUENCE [LARGE SCALE GENOMIC DNA]</scope>
    <source>
        <strain evidence="1">51-138</strain>
    </source>
</reference>
<comment type="caution">
    <text evidence="1">The sequence shown here is derived from an EMBL/GenBank/DDBJ whole genome shotgun (WGS) entry which is preliminary data.</text>
</comment>
<accession>A0ABQ7RWW6</accession>